<evidence type="ECO:0000313" key="3">
    <source>
        <dbReference type="EMBL" id="CAF2064962.1"/>
    </source>
</evidence>
<evidence type="ECO:0000313" key="4">
    <source>
        <dbReference type="EMBL" id="KAH0875939.1"/>
    </source>
</evidence>
<dbReference type="OrthoDB" id="1858978at2759"/>
<protein>
    <submittedName>
        <fullName evidence="3">(rape) hypothetical protein</fullName>
    </submittedName>
</protein>
<dbReference type="EMBL" id="HG994370">
    <property type="protein sequence ID" value="CAF2064962.1"/>
    <property type="molecule type" value="Genomic_DNA"/>
</dbReference>
<dbReference type="AlphaFoldDB" id="A0A816QZ89"/>
<evidence type="ECO:0000313" key="5">
    <source>
        <dbReference type="Proteomes" id="UP000824890"/>
    </source>
</evidence>
<reference evidence="3" key="1">
    <citation type="submission" date="2021-01" db="EMBL/GenBank/DDBJ databases">
        <authorList>
            <consortium name="Genoscope - CEA"/>
            <person name="William W."/>
        </authorList>
    </citation>
    <scope>NUCLEOTIDE SEQUENCE</scope>
</reference>
<name>A0A816QZ89_BRANA</name>
<dbReference type="Proteomes" id="UP000824890">
    <property type="component" value="Unassembled WGS sequence"/>
</dbReference>
<dbReference type="Gene3D" id="3.90.1320.10">
    <property type="entry name" value="Outer-capsid protein sigma 3, large lobe"/>
    <property type="match status" value="1"/>
</dbReference>
<dbReference type="Proteomes" id="UP001295469">
    <property type="component" value="Chromosome C06"/>
</dbReference>
<feature type="signal peptide" evidence="1">
    <location>
        <begin position="1"/>
        <end position="19"/>
    </location>
</feature>
<reference evidence="4 5" key="2">
    <citation type="submission" date="2021-05" db="EMBL/GenBank/DDBJ databases">
        <title>Genome Assembly of Synthetic Allotetraploid Brassica napus Reveals Homoeologous Exchanges between Subgenomes.</title>
        <authorList>
            <person name="Davis J.T."/>
        </authorList>
    </citation>
    <scope>NUCLEOTIDE SEQUENCE [LARGE SCALE GENOMIC DNA]</scope>
    <source>
        <strain evidence="5">cv. Da-Ae</strain>
        <tissue evidence="4">Seedling</tissue>
    </source>
</reference>
<accession>A0A816QZ89</accession>
<sequence length="388" mass="42874">MILLMMTLLHLLITVGASASTPALSIKSPDGDVIDCIDIYDQPAFSNPLLKSHELQEFPTEMPNLEIAAETPNWQVWHTTGEKCPPRTIPIRRTTDISHSKYPKPFYKSLADATRGHRYAIGFIRNRGPIYGTRASLNVWEPLVEAADDFSLSQVWLASGSFANGDVNTVEAGWQISPERYHDHQPRFFTFWTRDAYNNTGCYSTHCGGFVQTSSTIALEAAITRTSAFGGPQFDITIQIWKDQSSGNWWLGLGRNMELVGYWPAAIFTGLADHADKVEWGGEVLSQNSTGTNTILQMGSGEFAEKGFGKVAYVCNILVAENNQTLVPVQDFGVQAQFPKYYSVKRSQTKGCGKHFYFGGPGQTRSGAVRGTLASALLLLYLAFFLCV</sequence>
<evidence type="ECO:0000256" key="1">
    <source>
        <dbReference type="SAM" id="SignalP"/>
    </source>
</evidence>
<dbReference type="Pfam" id="PF14365">
    <property type="entry name" value="Neprosin_AP"/>
    <property type="match status" value="1"/>
</dbReference>
<dbReference type="SMR" id="A0A816QZ89"/>
<dbReference type="InterPro" id="IPR053168">
    <property type="entry name" value="Glutamic_endopeptidase"/>
</dbReference>
<keyword evidence="1" id="KW-0732">Signal</keyword>
<dbReference type="PROSITE" id="PS52045">
    <property type="entry name" value="NEPROSIN_PEP_CD"/>
    <property type="match status" value="1"/>
</dbReference>
<evidence type="ECO:0000259" key="2">
    <source>
        <dbReference type="PROSITE" id="PS52045"/>
    </source>
</evidence>
<dbReference type="InterPro" id="IPR025521">
    <property type="entry name" value="Neprosin_propep"/>
</dbReference>
<proteinExistence type="predicted"/>
<organism evidence="3">
    <name type="scientific">Brassica napus</name>
    <name type="common">Rape</name>
    <dbReference type="NCBI Taxonomy" id="3708"/>
    <lineage>
        <taxon>Eukaryota</taxon>
        <taxon>Viridiplantae</taxon>
        <taxon>Streptophyta</taxon>
        <taxon>Embryophyta</taxon>
        <taxon>Tracheophyta</taxon>
        <taxon>Spermatophyta</taxon>
        <taxon>Magnoliopsida</taxon>
        <taxon>eudicotyledons</taxon>
        <taxon>Gunneridae</taxon>
        <taxon>Pentapetalae</taxon>
        <taxon>rosids</taxon>
        <taxon>malvids</taxon>
        <taxon>Brassicales</taxon>
        <taxon>Brassicaceae</taxon>
        <taxon>Brassiceae</taxon>
        <taxon>Brassica</taxon>
    </lineage>
</organism>
<dbReference type="EMBL" id="JAGKQM010000016">
    <property type="protein sequence ID" value="KAH0875939.1"/>
    <property type="molecule type" value="Genomic_DNA"/>
</dbReference>
<dbReference type="PANTHER" id="PTHR31589">
    <property type="entry name" value="PROTEIN, PUTATIVE (DUF239)-RELATED-RELATED"/>
    <property type="match status" value="1"/>
</dbReference>
<feature type="chain" id="PRO_5032456837" evidence="1">
    <location>
        <begin position="20"/>
        <end position="388"/>
    </location>
</feature>
<dbReference type="Pfam" id="PF03080">
    <property type="entry name" value="Neprosin"/>
    <property type="match status" value="1"/>
</dbReference>
<dbReference type="PANTHER" id="PTHR31589:SF110">
    <property type="entry name" value="PROTEIN, PUTATIVE (DUF239)-RELATED"/>
    <property type="match status" value="1"/>
</dbReference>
<dbReference type="InterPro" id="IPR004314">
    <property type="entry name" value="Neprosin"/>
</dbReference>
<keyword evidence="5" id="KW-1185">Reference proteome</keyword>
<feature type="domain" description="Neprosin PEP catalytic" evidence="2">
    <location>
        <begin position="111"/>
        <end position="365"/>
    </location>
</feature>
<gene>
    <name evidence="3" type="ORF">DARMORV10_C06P49300.1</name>
    <name evidence="4" type="ORF">HID58_073301</name>
</gene>